<dbReference type="GO" id="GO:0008757">
    <property type="term" value="F:S-adenosylmethionine-dependent methyltransferase activity"/>
    <property type="evidence" value="ECO:0007669"/>
    <property type="project" value="InterPro"/>
</dbReference>
<protein>
    <submittedName>
        <fullName evidence="2">Class I SAM-dependent methyltransferase</fullName>
    </submittedName>
</protein>
<keyword evidence="2" id="KW-0808">Transferase</keyword>
<evidence type="ECO:0000313" key="3">
    <source>
        <dbReference type="Proteomes" id="UP000639396"/>
    </source>
</evidence>
<dbReference type="Pfam" id="PF08241">
    <property type="entry name" value="Methyltransf_11"/>
    <property type="match status" value="1"/>
</dbReference>
<dbReference type="InterPro" id="IPR013216">
    <property type="entry name" value="Methyltransf_11"/>
</dbReference>
<keyword evidence="2" id="KW-0489">Methyltransferase</keyword>
<dbReference type="AlphaFoldDB" id="A0A927C9T5"/>
<evidence type="ECO:0000259" key="1">
    <source>
        <dbReference type="Pfam" id="PF08241"/>
    </source>
</evidence>
<dbReference type="Proteomes" id="UP000639396">
    <property type="component" value="Unassembled WGS sequence"/>
</dbReference>
<comment type="caution">
    <text evidence="2">The sequence shown here is derived from an EMBL/GenBank/DDBJ whole genome shotgun (WGS) entry which is preliminary data.</text>
</comment>
<name>A0A927C9T5_9BACL</name>
<gene>
    <name evidence="2" type="ORF">IDH45_17265</name>
</gene>
<reference evidence="2" key="1">
    <citation type="submission" date="2020-09" db="EMBL/GenBank/DDBJ databases">
        <title>A novel bacterium of genus Paenibacillus, isolated from South China Sea.</title>
        <authorList>
            <person name="Huang H."/>
            <person name="Mo K."/>
            <person name="Hu Y."/>
        </authorList>
    </citation>
    <scope>NUCLEOTIDE SEQUENCE</scope>
    <source>
        <strain evidence="2">IB182363</strain>
    </source>
</reference>
<dbReference type="Gene3D" id="3.40.50.150">
    <property type="entry name" value="Vaccinia Virus protein VP39"/>
    <property type="match status" value="1"/>
</dbReference>
<sequence length="221" mass="25060">MSHTNWKQYFDKRAETHGAAVQSSDYFNEESFFMQRDNTLRWLGDCKDKTILDAGCGVGAFSEPLVKNNTVYGVDFSEKSLEFAAARGLKTMPGDLTALTFEDGKFDAVLCIGVIQLIEQYEAVIKELARVTKPGGTLLIQTLNKGSVQRKLLKLMEKSKKFDRMYTMDELKKVFNKYGFDHIEFLHMYHPFKFVTNGRSAGAFSNMLATSFAIKGRKNID</sequence>
<dbReference type="RefSeq" id="WP_190929377.1">
    <property type="nucleotide sequence ID" value="NZ_JACXJA010000022.1"/>
</dbReference>
<dbReference type="GO" id="GO:0032259">
    <property type="term" value="P:methylation"/>
    <property type="evidence" value="ECO:0007669"/>
    <property type="project" value="UniProtKB-KW"/>
</dbReference>
<accession>A0A927C9T5</accession>
<proteinExistence type="predicted"/>
<organism evidence="2 3">
    <name type="scientific">Paenibacillus oceani</name>
    <dbReference type="NCBI Taxonomy" id="2772510"/>
    <lineage>
        <taxon>Bacteria</taxon>
        <taxon>Bacillati</taxon>
        <taxon>Bacillota</taxon>
        <taxon>Bacilli</taxon>
        <taxon>Bacillales</taxon>
        <taxon>Paenibacillaceae</taxon>
        <taxon>Paenibacillus</taxon>
    </lineage>
</organism>
<dbReference type="SUPFAM" id="SSF53335">
    <property type="entry name" value="S-adenosyl-L-methionine-dependent methyltransferases"/>
    <property type="match status" value="1"/>
</dbReference>
<dbReference type="CDD" id="cd02440">
    <property type="entry name" value="AdoMet_MTases"/>
    <property type="match status" value="1"/>
</dbReference>
<keyword evidence="3" id="KW-1185">Reference proteome</keyword>
<dbReference type="PANTHER" id="PTHR43591">
    <property type="entry name" value="METHYLTRANSFERASE"/>
    <property type="match status" value="1"/>
</dbReference>
<dbReference type="PANTHER" id="PTHR43591:SF110">
    <property type="entry name" value="RHODANESE DOMAIN-CONTAINING PROTEIN"/>
    <property type="match status" value="1"/>
</dbReference>
<dbReference type="InterPro" id="IPR029063">
    <property type="entry name" value="SAM-dependent_MTases_sf"/>
</dbReference>
<dbReference type="EMBL" id="JACXJA010000022">
    <property type="protein sequence ID" value="MBD2863745.1"/>
    <property type="molecule type" value="Genomic_DNA"/>
</dbReference>
<feature type="domain" description="Methyltransferase type 11" evidence="1">
    <location>
        <begin position="52"/>
        <end position="140"/>
    </location>
</feature>
<evidence type="ECO:0000313" key="2">
    <source>
        <dbReference type="EMBL" id="MBD2863745.1"/>
    </source>
</evidence>